<feature type="region of interest" description="Disordered" evidence="1">
    <location>
        <begin position="458"/>
        <end position="484"/>
    </location>
</feature>
<feature type="compositionally biased region" description="Basic and acidic residues" evidence="1">
    <location>
        <begin position="162"/>
        <end position="176"/>
    </location>
</feature>
<feature type="compositionally biased region" description="Polar residues" evidence="1">
    <location>
        <begin position="193"/>
        <end position="206"/>
    </location>
</feature>
<feature type="compositionally biased region" description="Polar residues" evidence="1">
    <location>
        <begin position="122"/>
        <end position="138"/>
    </location>
</feature>
<comment type="caution">
    <text evidence="2">The sequence shown here is derived from an EMBL/GenBank/DDBJ whole genome shotgun (WGS) entry which is preliminary data.</text>
</comment>
<evidence type="ECO:0000313" key="2">
    <source>
        <dbReference type="EMBL" id="KAF9953309.1"/>
    </source>
</evidence>
<sequence length="1067" mass="116399">MSGADLLILQQSVKQYLLAKQTRELTSHEQDEFAKIKELLVPALLRYAQPAVAVAVSSSTLHVNPPVNTSAGRLLPLKANSSRQLPAPEHRPSVTPKLTQTRMKPERPQSQSSSRPRALGPSTFQNKEGAVSTTNSKQGSRKRLEIYQDDENAQPKRRRVKAGKDQGGDSDKENRNPADASSGNRTKKVLGEITNTTKNPAVNLSRNGKGILNTGSVPKKAPTQTKYSSDTASTRKVKDANNPITDVAKADVQKDAEIQAIKRLEPKVTKVNGRTAADSTSASTPIAFKGHTSDQVAEEGTEATIAHRLEVSPGLTNEALDPALLKTVSASVGGLPSEPQPSPAQAPRERSSSAIPEDMGDTEDLLLQPPTTLEHTPAKELLSEACGTIEIPGSVEDEQSAKSFESSIKQARKTLALNSPCTGISAAGVSAPSEYEEVQDSQDSLASQDIVSFHGSLVSESPSIEENQGLQYTPSCRGSQEPTLPLPEFLLDHDYEEVPDSQESHSLQDALLCSQDPTLPQPDFLLGYDTEEEELLDDSNGAEANENVHSRPARTPRPIAVASTPEVISGENHLVIESTIFADGVWCIDDCRQEVVSIVCGHGDLWIAVEMAKEIQFWQLQSQEDLPKSQWCNLFTHKKSCAQSHQIIFTPDDSLAVIFNPVDTSYFRVQLDRVGQHKDVSNEVIMDSGVQPSLQCNGFIMEREDARCSISEGPEYDYIIVLGASENGSLCLIPIPRWQEDVHFATVKVQLLPISSSRDTVSSIVKVENTSSLVLASLGTALVLCDLHEGLPLCITDLELAQPLGPRNFSAALPPTPTVLSATVPSIYFEEHPENTSASLYPIMAVLQMHHGPGNTLDRAMEDSCALYAMKDGAIEPVHKYQDSHFVSVASSSSRFVMGQSKKDGKDCLYLWDLVQPEITARLSLQEPPSRELLDSQGSLQHLRVNSRTEQEELDTVSLNFFSDDSTLSTPPGELSDSSEAEGSDRVQLSGSEKIEDFKQQERPSSRQSDEWIDLISVSWTERKEVQFVVHPDQRWVVVAQQDKSMVCSTAIHILDMVSLLPSVAEA</sequence>
<gene>
    <name evidence="2" type="ORF">BGZ70_000302</name>
</gene>
<feature type="compositionally biased region" description="Polar residues" evidence="1">
    <location>
        <begin position="458"/>
        <end position="482"/>
    </location>
</feature>
<feature type="region of interest" description="Disordered" evidence="1">
    <location>
        <begin position="962"/>
        <end position="1006"/>
    </location>
</feature>
<evidence type="ECO:0000313" key="3">
    <source>
        <dbReference type="Proteomes" id="UP000738359"/>
    </source>
</evidence>
<feature type="compositionally biased region" description="Basic and acidic residues" evidence="1">
    <location>
        <begin position="993"/>
        <end position="1006"/>
    </location>
</feature>
<accession>A0A9P6IYK5</accession>
<dbReference type="AlphaFoldDB" id="A0A9P6IYK5"/>
<evidence type="ECO:0000256" key="1">
    <source>
        <dbReference type="SAM" id="MobiDB-lite"/>
    </source>
</evidence>
<organism evidence="2 3">
    <name type="scientific">Mortierella alpina</name>
    <name type="common">Oleaginous fungus</name>
    <name type="synonym">Mortierella renispora</name>
    <dbReference type="NCBI Taxonomy" id="64518"/>
    <lineage>
        <taxon>Eukaryota</taxon>
        <taxon>Fungi</taxon>
        <taxon>Fungi incertae sedis</taxon>
        <taxon>Mucoromycota</taxon>
        <taxon>Mortierellomycotina</taxon>
        <taxon>Mortierellomycetes</taxon>
        <taxon>Mortierellales</taxon>
        <taxon>Mortierellaceae</taxon>
        <taxon>Mortierella</taxon>
    </lineage>
</organism>
<keyword evidence="3" id="KW-1185">Reference proteome</keyword>
<feature type="region of interest" description="Disordered" evidence="1">
    <location>
        <begin position="331"/>
        <end position="365"/>
    </location>
</feature>
<feature type="region of interest" description="Disordered" evidence="1">
    <location>
        <begin position="79"/>
        <end position="240"/>
    </location>
</feature>
<feature type="compositionally biased region" description="Low complexity" evidence="1">
    <location>
        <begin position="108"/>
        <end position="117"/>
    </location>
</feature>
<dbReference type="OrthoDB" id="2441893at2759"/>
<name>A0A9P6IYK5_MORAP</name>
<dbReference type="Proteomes" id="UP000738359">
    <property type="component" value="Unassembled WGS sequence"/>
</dbReference>
<proteinExistence type="predicted"/>
<dbReference type="EMBL" id="JAAAHY010001052">
    <property type="protein sequence ID" value="KAF9953309.1"/>
    <property type="molecule type" value="Genomic_DNA"/>
</dbReference>
<reference evidence="2" key="1">
    <citation type="journal article" date="2020" name="Fungal Divers.">
        <title>Resolving the Mortierellaceae phylogeny through synthesis of multi-gene phylogenetics and phylogenomics.</title>
        <authorList>
            <person name="Vandepol N."/>
            <person name="Liber J."/>
            <person name="Desiro A."/>
            <person name="Na H."/>
            <person name="Kennedy M."/>
            <person name="Barry K."/>
            <person name="Grigoriev I.V."/>
            <person name="Miller A.N."/>
            <person name="O'Donnell K."/>
            <person name="Stajich J.E."/>
            <person name="Bonito G."/>
        </authorList>
    </citation>
    <scope>NUCLEOTIDE SEQUENCE</scope>
    <source>
        <strain evidence="2">CK1249</strain>
    </source>
</reference>
<feature type="compositionally biased region" description="Polar residues" evidence="1">
    <location>
        <begin position="222"/>
        <end position="234"/>
    </location>
</feature>
<feature type="region of interest" description="Disordered" evidence="1">
    <location>
        <begin position="271"/>
        <end position="297"/>
    </location>
</feature>
<protein>
    <submittedName>
        <fullName evidence="2">Uncharacterized protein</fullName>
    </submittedName>
</protein>